<evidence type="ECO:0000313" key="5">
    <source>
        <dbReference type="EMBL" id="KAK5167644.1"/>
    </source>
</evidence>
<evidence type="ECO:0000256" key="1">
    <source>
        <dbReference type="ARBA" id="ARBA00022603"/>
    </source>
</evidence>
<dbReference type="GO" id="GO:0030488">
    <property type="term" value="P:tRNA methylation"/>
    <property type="evidence" value="ECO:0007669"/>
    <property type="project" value="InterPro"/>
</dbReference>
<organism evidence="5 6">
    <name type="scientific">Saxophila tyrrhenica</name>
    <dbReference type="NCBI Taxonomy" id="1690608"/>
    <lineage>
        <taxon>Eukaryota</taxon>
        <taxon>Fungi</taxon>
        <taxon>Dikarya</taxon>
        <taxon>Ascomycota</taxon>
        <taxon>Pezizomycotina</taxon>
        <taxon>Dothideomycetes</taxon>
        <taxon>Dothideomycetidae</taxon>
        <taxon>Mycosphaerellales</taxon>
        <taxon>Extremaceae</taxon>
        <taxon>Saxophila</taxon>
    </lineage>
</organism>
<feature type="compositionally biased region" description="Pro residues" evidence="3">
    <location>
        <begin position="885"/>
        <end position="900"/>
    </location>
</feature>
<dbReference type="PANTHER" id="PTHR12029">
    <property type="entry name" value="RNA METHYLTRANSFERASE"/>
    <property type="match status" value="1"/>
</dbReference>
<dbReference type="Pfam" id="PF00588">
    <property type="entry name" value="SpoU_methylase"/>
    <property type="match status" value="1"/>
</dbReference>
<dbReference type="Gene3D" id="3.40.1280.10">
    <property type="match status" value="1"/>
</dbReference>
<protein>
    <recommendedName>
        <fullName evidence="4">tRNA/rRNA methyltransferase SpoU type domain-containing protein</fullName>
    </recommendedName>
</protein>
<dbReference type="SUPFAM" id="SSF75217">
    <property type="entry name" value="alpha/beta knot"/>
    <property type="match status" value="1"/>
</dbReference>
<name>A0AAV9P7D6_9PEZI</name>
<accession>A0AAV9P7D6</accession>
<dbReference type="Proteomes" id="UP001337655">
    <property type="component" value="Unassembled WGS sequence"/>
</dbReference>
<keyword evidence="2" id="KW-0808">Transferase</keyword>
<dbReference type="PANTHER" id="PTHR12029:SF11">
    <property type="entry name" value="METHYLTRANSFERASE TARBP1-RELATED"/>
    <property type="match status" value="1"/>
</dbReference>
<keyword evidence="6" id="KW-1185">Reference proteome</keyword>
<dbReference type="InterPro" id="IPR029026">
    <property type="entry name" value="tRNA_m1G_MTases_N"/>
</dbReference>
<dbReference type="InterPro" id="IPR044748">
    <property type="entry name" value="Trm3/TARBP1_C"/>
</dbReference>
<keyword evidence="1" id="KW-0489">Methyltransferase</keyword>
<dbReference type="AlphaFoldDB" id="A0AAV9P7D6"/>
<reference evidence="5 6" key="1">
    <citation type="submission" date="2023-08" db="EMBL/GenBank/DDBJ databases">
        <title>Black Yeasts Isolated from many extreme environments.</title>
        <authorList>
            <person name="Coleine C."/>
            <person name="Stajich J.E."/>
            <person name="Selbmann L."/>
        </authorList>
    </citation>
    <scope>NUCLEOTIDE SEQUENCE [LARGE SCALE GENOMIC DNA]</scope>
    <source>
        <strain evidence="5 6">CCFEE 5935</strain>
    </source>
</reference>
<evidence type="ECO:0000256" key="3">
    <source>
        <dbReference type="SAM" id="MobiDB-lite"/>
    </source>
</evidence>
<gene>
    <name evidence="5" type="ORF">LTR77_007343</name>
</gene>
<evidence type="ECO:0000259" key="4">
    <source>
        <dbReference type="Pfam" id="PF00588"/>
    </source>
</evidence>
<dbReference type="CDD" id="cd18091">
    <property type="entry name" value="SpoU-like_TRM3-like"/>
    <property type="match status" value="1"/>
</dbReference>
<sequence>MNVLLDRIPVAERYSVLRDLIWSLKPDDQAELRLAASVIRQDGGEGLSQELSLFLERTIEQGHVQLAVGLCLEDQQLCHTLLSRAIEEAIKAKSVNSNDFSIFEHLRPWLRFASLVTPHAPFSDIQSRLLEVCLELLHSEKSEIQKSARDVVLETLALPYPDAPITSSTALSELIWSHVRSLIDSGRPFSVITGYSIWLRWLLSASGEQTLKTGDDEYWQLLSNGLRYGDAERRKLCLNILKLTIASDWVPISAELRKQYERFATVFETIILGRYINQVMECEKDLNFFVSDKCELSSSWLFALLGAALDNAMQDSNRKFVGNWVMRSTFKPTPELMAFFRTDFLPWVTQGQHFVATLKYVDGKASCRHGHQLACFIKWLRAVWSGPEQITDIVVEAIMAKRNSMFAYCTVYLLEGLEDSLSVEQKAHMQTLRGLPEVASNYVRLKTTATEADRPPPTRTSARKSREQQALEKMHAFEPTSEALEDIWSDVEYLEFPKRLLMVLPSLLLGSPALMRARRHDVLAASISQKLRVLREVADTKTFLFPPLAACMRRAITDSPDQSDLLGLADFITNVAEKPPSPTIDTMLEEAIIPLTPYDYEHYFGEPLSYGYAAYLDLVNRLRQPDREEPVLIRTIVEHILHKWRSQRVPPPTISAWKNLLQLQVLLLCFEQYEPPVEERVGLLEDLFHILAIEPLPHYRYLLEVMIVRMIVRQDLRYILLARLRTKDHHSNPKHLASLMKIGAILACTPDTTKDFAQQIATAFVPLAASSKVVIRHEAQWQVPLLMDHARTKRWNEITDDVAFAALDEYIRSLERFHDPPPERKFGRFDPTTDLTLTNLVEGPWLALDQQESPLTTHDDFLKVYSNDAHDPPYFTSPPCIPLGPPVTRPAPTPPLPPQQPSLGPQTSETVTTALQTKGTAHLARSLSSSAPQTRPHPHLLIVASLVTNPYNLGGLSRVSEIFGAGALTLQNQNVLSNKDFLSVAVSSHLHLPVTQLSAPSIPEWLRERKREGYTVVGIEQTDRSVVLGSKECVLPEKCVLVVGSEREGVPGEVLLECGMLVEIEQMGVTRSLNVQTAVGIVGFEYGRQYRRG</sequence>
<proteinExistence type="predicted"/>
<evidence type="ECO:0000256" key="2">
    <source>
        <dbReference type="ARBA" id="ARBA00022679"/>
    </source>
</evidence>
<comment type="caution">
    <text evidence="5">The sequence shown here is derived from an EMBL/GenBank/DDBJ whole genome shotgun (WGS) entry which is preliminary data.</text>
</comment>
<dbReference type="GO" id="GO:0016423">
    <property type="term" value="F:tRNA (guanine) methyltransferase activity"/>
    <property type="evidence" value="ECO:0007669"/>
    <property type="project" value="InterPro"/>
</dbReference>
<dbReference type="RefSeq" id="XP_064657350.1">
    <property type="nucleotide sequence ID" value="XM_064804580.1"/>
</dbReference>
<feature type="region of interest" description="Disordered" evidence="3">
    <location>
        <begin position="885"/>
        <end position="909"/>
    </location>
</feature>
<dbReference type="SUPFAM" id="SSF48371">
    <property type="entry name" value="ARM repeat"/>
    <property type="match status" value="1"/>
</dbReference>
<dbReference type="EMBL" id="JAVRRT010000011">
    <property type="protein sequence ID" value="KAK5167644.1"/>
    <property type="molecule type" value="Genomic_DNA"/>
</dbReference>
<evidence type="ECO:0000313" key="6">
    <source>
        <dbReference type="Proteomes" id="UP001337655"/>
    </source>
</evidence>
<dbReference type="GeneID" id="89928679"/>
<dbReference type="GO" id="GO:0003723">
    <property type="term" value="F:RNA binding"/>
    <property type="evidence" value="ECO:0007669"/>
    <property type="project" value="InterPro"/>
</dbReference>
<dbReference type="InterPro" id="IPR001537">
    <property type="entry name" value="SpoU_MeTrfase"/>
</dbReference>
<dbReference type="InterPro" id="IPR016024">
    <property type="entry name" value="ARM-type_fold"/>
</dbReference>
<dbReference type="InterPro" id="IPR029028">
    <property type="entry name" value="Alpha/beta_knot_MTases"/>
</dbReference>
<feature type="domain" description="tRNA/rRNA methyltransferase SpoU type" evidence="4">
    <location>
        <begin position="940"/>
        <end position="1082"/>
    </location>
</feature>
<dbReference type="InterPro" id="IPR045330">
    <property type="entry name" value="TRM3/TARBP1"/>
</dbReference>